<dbReference type="PANTHER" id="PTHR34535:SF3">
    <property type="entry name" value="HYDROGENASE MATURATION FACTOR HYPA"/>
    <property type="match status" value="1"/>
</dbReference>
<dbReference type="Proteomes" id="UP001523565">
    <property type="component" value="Unassembled WGS sequence"/>
</dbReference>
<reference evidence="5 6" key="1">
    <citation type="journal article" date="2022" name="Genome Biol. Evol.">
        <title>Host diet, physiology and behaviors set the stage for Lachnospiraceae cladogenesis.</title>
        <authorList>
            <person name="Vera-Ponce De Leon A."/>
            <person name="Schneider M."/>
            <person name="Jahnes B.C."/>
            <person name="Sadowski V."/>
            <person name="Camuy-Velez L.A."/>
            <person name="Duan J."/>
            <person name="Sabree Z.L."/>
        </authorList>
    </citation>
    <scope>NUCLEOTIDE SEQUENCE [LARGE SCALE GENOMIC DNA]</scope>
    <source>
        <strain evidence="5 6">PAL227</strain>
    </source>
</reference>
<comment type="function">
    <text evidence="4">Involved in the maturation of [NiFe] hydrogenases. Required for nickel insertion into the metal center of the hydrogenase.</text>
</comment>
<dbReference type="Gene3D" id="3.30.2320.80">
    <property type="match status" value="1"/>
</dbReference>
<dbReference type="Pfam" id="PF01155">
    <property type="entry name" value="HypA"/>
    <property type="match status" value="1"/>
</dbReference>
<evidence type="ECO:0000256" key="2">
    <source>
        <dbReference type="ARBA" id="ARBA00022723"/>
    </source>
</evidence>
<dbReference type="InterPro" id="IPR000688">
    <property type="entry name" value="HypA/HybF"/>
</dbReference>
<dbReference type="PIRSF" id="PIRSF004761">
    <property type="entry name" value="Hydrgn_mat_HypA"/>
    <property type="match status" value="1"/>
</dbReference>
<comment type="similarity">
    <text evidence="4">Belongs to the HypA/HybF family.</text>
</comment>
<evidence type="ECO:0000313" key="6">
    <source>
        <dbReference type="Proteomes" id="UP001523565"/>
    </source>
</evidence>
<comment type="caution">
    <text evidence="5">The sequence shown here is derived from an EMBL/GenBank/DDBJ whole genome shotgun (WGS) entry which is preliminary data.</text>
</comment>
<dbReference type="EMBL" id="JAMZFV010000014">
    <property type="protein sequence ID" value="MCP1110496.1"/>
    <property type="molecule type" value="Genomic_DNA"/>
</dbReference>
<keyword evidence="2 4" id="KW-0479">Metal-binding</keyword>
<organism evidence="5 6">
    <name type="scientific">Ohessyouella blattaphilus</name>
    <dbReference type="NCBI Taxonomy" id="2949333"/>
    <lineage>
        <taxon>Bacteria</taxon>
        <taxon>Bacillati</taxon>
        <taxon>Bacillota</taxon>
        <taxon>Clostridia</taxon>
        <taxon>Lachnospirales</taxon>
        <taxon>Lachnospiraceae</taxon>
        <taxon>Ohessyouella</taxon>
    </lineage>
</organism>
<keyword evidence="6" id="KW-1185">Reference proteome</keyword>
<protein>
    <recommendedName>
        <fullName evidence="4">Hydrogenase maturation factor HypA</fullName>
    </recommendedName>
</protein>
<feature type="binding site" evidence="4">
    <location>
        <position position="73"/>
    </location>
    <ligand>
        <name>Zn(2+)</name>
        <dbReference type="ChEBI" id="CHEBI:29105"/>
    </ligand>
</feature>
<feature type="binding site" evidence="4">
    <location>
        <position position="89"/>
    </location>
    <ligand>
        <name>Zn(2+)</name>
        <dbReference type="ChEBI" id="CHEBI:29105"/>
    </ligand>
</feature>
<accession>A0ABT1EJ00</accession>
<keyword evidence="3 4" id="KW-0862">Zinc</keyword>
<sequence length="113" mass="12515">MHELGIMYHIVKQVLRVVEDNQLEEVEAIVLQVGELSSVIPRYLKACYPAAVDGTILESTKLEIEELPANGICQACGKVYALTEHGGKCPVCQATEHEVLSGREFFLKEIRAC</sequence>
<evidence type="ECO:0000313" key="5">
    <source>
        <dbReference type="EMBL" id="MCP1110496.1"/>
    </source>
</evidence>
<dbReference type="RefSeq" id="WP_262069377.1">
    <property type="nucleotide sequence ID" value="NZ_JAMXOC010000014.1"/>
</dbReference>
<feature type="binding site" evidence="4">
    <location>
        <position position="2"/>
    </location>
    <ligand>
        <name>Ni(2+)</name>
        <dbReference type="ChEBI" id="CHEBI:49786"/>
    </ligand>
</feature>
<evidence type="ECO:0000256" key="1">
    <source>
        <dbReference type="ARBA" id="ARBA00022596"/>
    </source>
</evidence>
<gene>
    <name evidence="4" type="primary">hypA</name>
    <name evidence="5" type="ORF">NK118_09565</name>
</gene>
<evidence type="ECO:0000256" key="4">
    <source>
        <dbReference type="HAMAP-Rule" id="MF_00213"/>
    </source>
</evidence>
<proteinExistence type="inferred from homology"/>
<dbReference type="HAMAP" id="MF_00213">
    <property type="entry name" value="HypA_HybF"/>
    <property type="match status" value="1"/>
</dbReference>
<keyword evidence="1 4" id="KW-0533">Nickel</keyword>
<feature type="binding site" evidence="4">
    <location>
        <position position="92"/>
    </location>
    <ligand>
        <name>Zn(2+)</name>
        <dbReference type="ChEBI" id="CHEBI:29105"/>
    </ligand>
</feature>
<feature type="binding site" evidence="4">
    <location>
        <position position="76"/>
    </location>
    <ligand>
        <name>Zn(2+)</name>
        <dbReference type="ChEBI" id="CHEBI:29105"/>
    </ligand>
</feature>
<evidence type="ECO:0000256" key="3">
    <source>
        <dbReference type="ARBA" id="ARBA00022833"/>
    </source>
</evidence>
<name>A0ABT1EJ00_9FIRM</name>
<dbReference type="PANTHER" id="PTHR34535">
    <property type="entry name" value="HYDROGENASE MATURATION FACTOR HYPA"/>
    <property type="match status" value="1"/>
</dbReference>